<keyword evidence="2" id="KW-1185">Reference proteome</keyword>
<dbReference type="Proteomes" id="UP001221757">
    <property type="component" value="Unassembled WGS sequence"/>
</dbReference>
<proteinExistence type="predicted"/>
<protein>
    <submittedName>
        <fullName evidence="1">Uncharacterized protein</fullName>
    </submittedName>
</protein>
<organism evidence="1 2">
    <name type="scientific">Mycena rosella</name>
    <name type="common">Pink bonnet</name>
    <name type="synonym">Agaricus rosellus</name>
    <dbReference type="NCBI Taxonomy" id="1033263"/>
    <lineage>
        <taxon>Eukaryota</taxon>
        <taxon>Fungi</taxon>
        <taxon>Dikarya</taxon>
        <taxon>Basidiomycota</taxon>
        <taxon>Agaricomycotina</taxon>
        <taxon>Agaricomycetes</taxon>
        <taxon>Agaricomycetidae</taxon>
        <taxon>Agaricales</taxon>
        <taxon>Marasmiineae</taxon>
        <taxon>Mycenaceae</taxon>
        <taxon>Mycena</taxon>
    </lineage>
</organism>
<comment type="caution">
    <text evidence="1">The sequence shown here is derived from an EMBL/GenBank/DDBJ whole genome shotgun (WGS) entry which is preliminary data.</text>
</comment>
<dbReference type="AlphaFoldDB" id="A0AAD7DF00"/>
<evidence type="ECO:0000313" key="1">
    <source>
        <dbReference type="EMBL" id="KAJ7690117.1"/>
    </source>
</evidence>
<evidence type="ECO:0000313" key="2">
    <source>
        <dbReference type="Proteomes" id="UP001221757"/>
    </source>
</evidence>
<sequence>MSLSGTGERAMWLSVADLDHPSIHSPHIASMAIDTNPGGTEPPIILWTNDVPEDPAAWAFPVLDFDGALGFTVIGNCFGELAIYDHVGFQPLQCCGLSPDFTDHPPSFQFLLSTVSRCRCVEYF</sequence>
<accession>A0AAD7DF00</accession>
<gene>
    <name evidence="1" type="ORF">B0H17DRAFT_595752</name>
</gene>
<dbReference type="EMBL" id="JARKIE010000067">
    <property type="protein sequence ID" value="KAJ7690117.1"/>
    <property type="molecule type" value="Genomic_DNA"/>
</dbReference>
<name>A0AAD7DF00_MYCRO</name>
<reference evidence="1" key="1">
    <citation type="submission" date="2023-03" db="EMBL/GenBank/DDBJ databases">
        <title>Massive genome expansion in bonnet fungi (Mycena s.s.) driven by repeated elements and novel gene families across ecological guilds.</title>
        <authorList>
            <consortium name="Lawrence Berkeley National Laboratory"/>
            <person name="Harder C.B."/>
            <person name="Miyauchi S."/>
            <person name="Viragh M."/>
            <person name="Kuo A."/>
            <person name="Thoen E."/>
            <person name="Andreopoulos B."/>
            <person name="Lu D."/>
            <person name="Skrede I."/>
            <person name="Drula E."/>
            <person name="Henrissat B."/>
            <person name="Morin E."/>
            <person name="Kohler A."/>
            <person name="Barry K."/>
            <person name="LaButti K."/>
            <person name="Morin E."/>
            <person name="Salamov A."/>
            <person name="Lipzen A."/>
            <person name="Mereny Z."/>
            <person name="Hegedus B."/>
            <person name="Baldrian P."/>
            <person name="Stursova M."/>
            <person name="Weitz H."/>
            <person name="Taylor A."/>
            <person name="Grigoriev I.V."/>
            <person name="Nagy L.G."/>
            <person name="Martin F."/>
            <person name="Kauserud H."/>
        </authorList>
    </citation>
    <scope>NUCLEOTIDE SEQUENCE</scope>
    <source>
        <strain evidence="1">CBHHK067</strain>
    </source>
</reference>